<feature type="compositionally biased region" description="Polar residues" evidence="7">
    <location>
        <begin position="25"/>
        <end position="39"/>
    </location>
</feature>
<evidence type="ECO:0000313" key="9">
    <source>
        <dbReference type="EMBL" id="OBZ84455.1"/>
    </source>
</evidence>
<feature type="region of interest" description="Disordered" evidence="7">
    <location>
        <begin position="1"/>
        <end position="44"/>
    </location>
</feature>
<dbReference type="CDD" id="cd14687">
    <property type="entry name" value="bZIP_ATF2"/>
    <property type="match status" value="1"/>
</dbReference>
<dbReference type="Pfam" id="PF11785">
    <property type="entry name" value="Aft1_OSA"/>
    <property type="match status" value="1"/>
</dbReference>
<dbReference type="FunFam" id="1.20.5.170:FF:000053">
    <property type="entry name" value="BZIP transcription factor AtfA"/>
    <property type="match status" value="1"/>
</dbReference>
<dbReference type="InParanoid" id="A0A1C7N5M8"/>
<protein>
    <submittedName>
        <fullName evidence="9">Transcription factor atf1</fullName>
    </submittedName>
</protein>
<dbReference type="InterPro" id="IPR051027">
    <property type="entry name" value="bZIP_transcription_factors"/>
</dbReference>
<feature type="coiled-coil region" evidence="6">
    <location>
        <begin position="253"/>
        <end position="287"/>
    </location>
</feature>
<feature type="region of interest" description="Disordered" evidence="7">
    <location>
        <begin position="95"/>
        <end position="230"/>
    </location>
</feature>
<keyword evidence="4" id="KW-0804">Transcription</keyword>
<evidence type="ECO:0000256" key="2">
    <source>
        <dbReference type="ARBA" id="ARBA00023015"/>
    </source>
</evidence>
<dbReference type="SUPFAM" id="SSF57959">
    <property type="entry name" value="Leucine zipper domain"/>
    <property type="match status" value="1"/>
</dbReference>
<evidence type="ECO:0000256" key="7">
    <source>
        <dbReference type="SAM" id="MobiDB-lite"/>
    </source>
</evidence>
<dbReference type="Pfam" id="PF00170">
    <property type="entry name" value="bZIP_1"/>
    <property type="match status" value="1"/>
</dbReference>
<accession>A0A1C7N5M8</accession>
<comment type="subcellular location">
    <subcellularLocation>
        <location evidence="1">Nucleus</location>
    </subcellularLocation>
</comment>
<dbReference type="InterPro" id="IPR046347">
    <property type="entry name" value="bZIP_sf"/>
</dbReference>
<organism evidence="9 10">
    <name type="scientific">Choanephora cucurbitarum</name>
    <dbReference type="NCBI Taxonomy" id="101091"/>
    <lineage>
        <taxon>Eukaryota</taxon>
        <taxon>Fungi</taxon>
        <taxon>Fungi incertae sedis</taxon>
        <taxon>Mucoromycota</taxon>
        <taxon>Mucoromycotina</taxon>
        <taxon>Mucoromycetes</taxon>
        <taxon>Mucorales</taxon>
        <taxon>Mucorineae</taxon>
        <taxon>Choanephoraceae</taxon>
        <taxon>Choanephoroideae</taxon>
        <taxon>Choanephora</taxon>
    </lineage>
</organism>
<dbReference type="EMBL" id="LUGH01000508">
    <property type="protein sequence ID" value="OBZ84455.1"/>
    <property type="molecule type" value="Genomic_DNA"/>
</dbReference>
<dbReference type="GO" id="GO:0005634">
    <property type="term" value="C:nucleus"/>
    <property type="evidence" value="ECO:0007669"/>
    <property type="project" value="UniProtKB-SubCell"/>
</dbReference>
<sequence length="405" mass="44189">MSDEAPMAVLPLNSSSKLDQEPNPFEQSFSGITPTTSQPNDNAAALDEKAKDKLKLPPVASITSPAPIINNSVIGGGILPKEVSNQFTWDTLRTGPLSPSMLAGPAKPDEYYSTAIPSKLGNTSYTSKYSNETYVPVKQEPSQDVYVNKAPALPTRQSTRTRQTASRKRSTSSQRDSAEETQAPPPPRKNSRRRSSALTATSSEFDDEFDEKPAPAKKKKTASKDEDDEKRKNFLERNRIAALKCRQRKKQWLNNLQAKVEFLTNDNERLQLQSESLKEEIVNLKTLLLAHKECPVAQANGFHPNAIQKAPMPSMLSAPIIRQNPSPMMMASTTSSNSSNNSNTSQPFLSRNSTTAASLQPQTSPTNSSSAPVVPQYQRVGMSVQAPPPSQQSMVAGGSSSVLRF</sequence>
<keyword evidence="5" id="KW-0539">Nucleus</keyword>
<keyword evidence="10" id="KW-1185">Reference proteome</keyword>
<keyword evidence="6" id="KW-0175">Coiled coil</keyword>
<dbReference type="GO" id="GO:0003677">
    <property type="term" value="F:DNA binding"/>
    <property type="evidence" value="ECO:0007669"/>
    <property type="project" value="UniProtKB-KW"/>
</dbReference>
<dbReference type="InterPro" id="IPR004827">
    <property type="entry name" value="bZIP"/>
</dbReference>
<dbReference type="Gene3D" id="1.20.5.170">
    <property type="match status" value="1"/>
</dbReference>
<feature type="compositionally biased region" description="Low complexity" evidence="7">
    <location>
        <begin position="332"/>
        <end position="345"/>
    </location>
</feature>
<name>A0A1C7N5M8_9FUNG</name>
<evidence type="ECO:0000256" key="5">
    <source>
        <dbReference type="ARBA" id="ARBA00023242"/>
    </source>
</evidence>
<evidence type="ECO:0000256" key="1">
    <source>
        <dbReference type="ARBA" id="ARBA00004123"/>
    </source>
</evidence>
<feature type="compositionally biased region" description="Polar residues" evidence="7">
    <location>
        <begin position="346"/>
        <end position="371"/>
    </location>
</feature>
<dbReference type="PROSITE" id="PS50217">
    <property type="entry name" value="BZIP"/>
    <property type="match status" value="1"/>
</dbReference>
<dbReference type="OrthoDB" id="295274at2759"/>
<evidence type="ECO:0000256" key="6">
    <source>
        <dbReference type="SAM" id="Coils"/>
    </source>
</evidence>
<evidence type="ECO:0000256" key="3">
    <source>
        <dbReference type="ARBA" id="ARBA00023125"/>
    </source>
</evidence>
<comment type="caution">
    <text evidence="9">The sequence shown here is derived from an EMBL/GenBank/DDBJ whole genome shotgun (WGS) entry which is preliminary data.</text>
</comment>
<dbReference type="SMART" id="SM00338">
    <property type="entry name" value="BRLZ"/>
    <property type="match status" value="1"/>
</dbReference>
<dbReference type="STRING" id="101091.A0A1C7N5M8"/>
<feature type="compositionally biased region" description="Polar residues" evidence="7">
    <location>
        <begin position="391"/>
        <end position="405"/>
    </location>
</feature>
<evidence type="ECO:0000313" key="10">
    <source>
        <dbReference type="Proteomes" id="UP000093000"/>
    </source>
</evidence>
<feature type="domain" description="BZIP" evidence="8">
    <location>
        <begin position="228"/>
        <end position="291"/>
    </location>
</feature>
<dbReference type="Proteomes" id="UP000093000">
    <property type="component" value="Unassembled WGS sequence"/>
</dbReference>
<dbReference type="AlphaFoldDB" id="A0A1C7N5M8"/>
<dbReference type="PANTHER" id="PTHR19304">
    <property type="entry name" value="CYCLIC-AMP RESPONSE ELEMENT BINDING PROTEIN"/>
    <property type="match status" value="1"/>
</dbReference>
<evidence type="ECO:0000259" key="8">
    <source>
        <dbReference type="PROSITE" id="PS50217"/>
    </source>
</evidence>
<dbReference type="GO" id="GO:0003700">
    <property type="term" value="F:DNA-binding transcription factor activity"/>
    <property type="evidence" value="ECO:0007669"/>
    <property type="project" value="InterPro"/>
</dbReference>
<feature type="compositionally biased region" description="Low complexity" evidence="7">
    <location>
        <begin position="155"/>
        <end position="164"/>
    </location>
</feature>
<reference evidence="9 10" key="1">
    <citation type="submission" date="2016-03" db="EMBL/GenBank/DDBJ databases">
        <title>Choanephora cucurbitarum.</title>
        <authorList>
            <person name="Min B."/>
            <person name="Park H."/>
            <person name="Park J.-H."/>
            <person name="Shin H.-D."/>
            <person name="Choi I.-G."/>
        </authorList>
    </citation>
    <scope>NUCLEOTIDE SEQUENCE [LARGE SCALE GENOMIC DNA]</scope>
    <source>
        <strain evidence="9 10">KUS-F28377</strain>
    </source>
</reference>
<feature type="region of interest" description="Disordered" evidence="7">
    <location>
        <begin position="325"/>
        <end position="405"/>
    </location>
</feature>
<gene>
    <name evidence="9" type="primary">atf1_1</name>
    <name evidence="9" type="ORF">A0J61_07497</name>
</gene>
<feature type="compositionally biased region" description="Polar residues" evidence="7">
    <location>
        <begin position="120"/>
        <end position="133"/>
    </location>
</feature>
<proteinExistence type="predicted"/>
<evidence type="ECO:0000256" key="4">
    <source>
        <dbReference type="ARBA" id="ARBA00023163"/>
    </source>
</evidence>
<keyword evidence="2" id="KW-0805">Transcription regulation</keyword>
<keyword evidence="3" id="KW-0238">DNA-binding</keyword>
<dbReference type="InterPro" id="IPR020956">
    <property type="entry name" value="TF_Aft1_OSM"/>
</dbReference>